<feature type="compositionally biased region" description="Acidic residues" evidence="1">
    <location>
        <begin position="80"/>
        <end position="90"/>
    </location>
</feature>
<reference evidence="2 3" key="1">
    <citation type="submission" date="2019-02" db="EMBL/GenBank/DDBJ databases">
        <title>Bacterial novel species Mucilaginibacter sp. 17JY9-4 isolated from soil.</title>
        <authorList>
            <person name="Jung H.-Y."/>
        </authorList>
    </citation>
    <scope>NUCLEOTIDE SEQUENCE [LARGE SCALE GENOMIC DNA]</scope>
    <source>
        <strain evidence="2 3">17JY9-4</strain>
    </source>
</reference>
<protein>
    <submittedName>
        <fullName evidence="2">Uncharacterized protein</fullName>
    </submittedName>
</protein>
<dbReference type="AlphaFoldDB" id="A0A4Q5LKN7"/>
<sequence>MNTPDSPTPGNKFPLEGETGDPKVNAAEQDVITNKDDTEKATNKDGVVADIGGIAETLSESEPTTELNADNHITNNDSAGTDELENDERF</sequence>
<dbReference type="RefSeq" id="WP_129877127.1">
    <property type="nucleotide sequence ID" value="NZ_SEWG01000005.1"/>
</dbReference>
<feature type="compositionally biased region" description="Low complexity" evidence="1">
    <location>
        <begin position="57"/>
        <end position="67"/>
    </location>
</feature>
<dbReference type="Proteomes" id="UP000293331">
    <property type="component" value="Unassembled WGS sequence"/>
</dbReference>
<accession>A0A4Q5LKN7</accession>
<keyword evidence="3" id="KW-1185">Reference proteome</keyword>
<comment type="caution">
    <text evidence="2">The sequence shown here is derived from an EMBL/GenBank/DDBJ whole genome shotgun (WGS) entry which is preliminary data.</text>
</comment>
<feature type="region of interest" description="Disordered" evidence="1">
    <location>
        <begin position="57"/>
        <end position="90"/>
    </location>
</feature>
<gene>
    <name evidence="2" type="ORF">EWM62_13090</name>
</gene>
<proteinExistence type="predicted"/>
<organism evidence="2 3">
    <name type="scientific">Mucilaginibacter terrigena</name>
    <dbReference type="NCBI Taxonomy" id="2492395"/>
    <lineage>
        <taxon>Bacteria</taxon>
        <taxon>Pseudomonadati</taxon>
        <taxon>Bacteroidota</taxon>
        <taxon>Sphingobacteriia</taxon>
        <taxon>Sphingobacteriales</taxon>
        <taxon>Sphingobacteriaceae</taxon>
        <taxon>Mucilaginibacter</taxon>
    </lineage>
</organism>
<dbReference type="EMBL" id="SEWG01000005">
    <property type="protein sequence ID" value="RYU89269.1"/>
    <property type="molecule type" value="Genomic_DNA"/>
</dbReference>
<feature type="region of interest" description="Disordered" evidence="1">
    <location>
        <begin position="1"/>
        <end position="41"/>
    </location>
</feature>
<name>A0A4Q5LKN7_9SPHI</name>
<evidence type="ECO:0000313" key="3">
    <source>
        <dbReference type="Proteomes" id="UP000293331"/>
    </source>
</evidence>
<evidence type="ECO:0000313" key="2">
    <source>
        <dbReference type="EMBL" id="RYU89269.1"/>
    </source>
</evidence>
<dbReference type="OrthoDB" id="798948at2"/>
<evidence type="ECO:0000256" key="1">
    <source>
        <dbReference type="SAM" id="MobiDB-lite"/>
    </source>
</evidence>